<protein>
    <submittedName>
        <fullName evidence="1">Uncharacterized protein</fullName>
    </submittedName>
</protein>
<sequence length="46" mass="5339">MKKESQPHIIKHMFYTGNQLSSQSRRLMKKITIKGISEDGGEYREG</sequence>
<proteinExistence type="predicted"/>
<dbReference type="STRING" id="1888891.DSOL_1802"/>
<keyword evidence="2" id="KW-1185">Reference proteome</keyword>
<comment type="caution">
    <text evidence="1">The sequence shown here is derived from an EMBL/GenBank/DDBJ whole genome shotgun (WGS) entry which is preliminary data.</text>
</comment>
<accession>A0A1Q8QXZ7</accession>
<dbReference type="AlphaFoldDB" id="A0A1Q8QXZ7"/>
<evidence type="ECO:0000313" key="2">
    <source>
        <dbReference type="Proteomes" id="UP000186102"/>
    </source>
</evidence>
<reference evidence="1 2" key="1">
    <citation type="submission" date="2016-09" db="EMBL/GenBank/DDBJ databases">
        <title>Complete genome of Desulfosporosinus sp. OL.</title>
        <authorList>
            <person name="Mardanov A."/>
            <person name="Beletsky A."/>
            <person name="Panova A."/>
            <person name="Karnachuk O."/>
            <person name="Ravin N."/>
        </authorList>
    </citation>
    <scope>NUCLEOTIDE SEQUENCE [LARGE SCALE GENOMIC DNA]</scope>
    <source>
        <strain evidence="1 2">OL</strain>
    </source>
</reference>
<name>A0A1Q8QXZ7_9FIRM</name>
<gene>
    <name evidence="1" type="ORF">DSOL_1802</name>
</gene>
<evidence type="ECO:0000313" key="1">
    <source>
        <dbReference type="EMBL" id="OLN32196.1"/>
    </source>
</evidence>
<dbReference type="Proteomes" id="UP000186102">
    <property type="component" value="Unassembled WGS sequence"/>
</dbReference>
<organism evidence="1 2">
    <name type="scientific">Desulfosporosinus metallidurans</name>
    <dbReference type="NCBI Taxonomy" id="1888891"/>
    <lineage>
        <taxon>Bacteria</taxon>
        <taxon>Bacillati</taxon>
        <taxon>Bacillota</taxon>
        <taxon>Clostridia</taxon>
        <taxon>Eubacteriales</taxon>
        <taxon>Desulfitobacteriaceae</taxon>
        <taxon>Desulfosporosinus</taxon>
    </lineage>
</organism>
<dbReference type="EMBL" id="MLBF01000010">
    <property type="protein sequence ID" value="OLN32196.1"/>
    <property type="molecule type" value="Genomic_DNA"/>
</dbReference>